<dbReference type="Proteomes" id="UP000762676">
    <property type="component" value="Unassembled WGS sequence"/>
</dbReference>
<accession>A0AAV4IYR6</accession>
<feature type="region of interest" description="Disordered" evidence="1">
    <location>
        <begin position="39"/>
        <end position="101"/>
    </location>
</feature>
<organism evidence="3 4">
    <name type="scientific">Elysia marginata</name>
    <dbReference type="NCBI Taxonomy" id="1093978"/>
    <lineage>
        <taxon>Eukaryota</taxon>
        <taxon>Metazoa</taxon>
        <taxon>Spiralia</taxon>
        <taxon>Lophotrochozoa</taxon>
        <taxon>Mollusca</taxon>
        <taxon>Gastropoda</taxon>
        <taxon>Heterobranchia</taxon>
        <taxon>Euthyneura</taxon>
        <taxon>Panpulmonata</taxon>
        <taxon>Sacoglossa</taxon>
        <taxon>Placobranchoidea</taxon>
        <taxon>Plakobranchidae</taxon>
        <taxon>Elysia</taxon>
    </lineage>
</organism>
<evidence type="ECO:0000256" key="1">
    <source>
        <dbReference type="SAM" id="MobiDB-lite"/>
    </source>
</evidence>
<comment type="caution">
    <text evidence="3">The sequence shown here is derived from an EMBL/GenBank/DDBJ whole genome shotgun (WGS) entry which is preliminary data.</text>
</comment>
<keyword evidence="2" id="KW-0812">Transmembrane</keyword>
<evidence type="ECO:0000256" key="2">
    <source>
        <dbReference type="SAM" id="Phobius"/>
    </source>
</evidence>
<reference evidence="3 4" key="1">
    <citation type="journal article" date="2021" name="Elife">
        <title>Chloroplast acquisition without the gene transfer in kleptoplastic sea slugs, Plakobranchus ocellatus.</title>
        <authorList>
            <person name="Maeda T."/>
            <person name="Takahashi S."/>
            <person name="Yoshida T."/>
            <person name="Shimamura S."/>
            <person name="Takaki Y."/>
            <person name="Nagai Y."/>
            <person name="Toyoda A."/>
            <person name="Suzuki Y."/>
            <person name="Arimoto A."/>
            <person name="Ishii H."/>
            <person name="Satoh N."/>
            <person name="Nishiyama T."/>
            <person name="Hasebe M."/>
            <person name="Maruyama T."/>
            <person name="Minagawa J."/>
            <person name="Obokata J."/>
            <person name="Shigenobu S."/>
        </authorList>
    </citation>
    <scope>NUCLEOTIDE SEQUENCE [LARGE SCALE GENOMIC DNA]</scope>
</reference>
<dbReference type="AlphaFoldDB" id="A0AAV4IYR6"/>
<proteinExistence type="predicted"/>
<keyword evidence="2" id="KW-1133">Transmembrane helix</keyword>
<evidence type="ECO:0000313" key="3">
    <source>
        <dbReference type="EMBL" id="GFS15678.1"/>
    </source>
</evidence>
<name>A0AAV4IYR6_9GAST</name>
<sequence length="101" mass="11567">MDCQPSLSIAVFAAAFTHMLVISAMFKTRMRTIVEYPTFVNDVYDNDDDDDDDYDVDNDDDDDDDNDDDDDDDDENDDDDDDDNDDDDDDDDDDVHDCNVS</sequence>
<feature type="transmembrane region" description="Helical" evidence="2">
    <location>
        <begin position="6"/>
        <end position="26"/>
    </location>
</feature>
<gene>
    <name evidence="3" type="ORF">ElyMa_001454700</name>
</gene>
<feature type="compositionally biased region" description="Acidic residues" evidence="1">
    <location>
        <begin position="44"/>
        <end position="95"/>
    </location>
</feature>
<dbReference type="EMBL" id="BMAT01002863">
    <property type="protein sequence ID" value="GFS15678.1"/>
    <property type="molecule type" value="Genomic_DNA"/>
</dbReference>
<keyword evidence="4" id="KW-1185">Reference proteome</keyword>
<evidence type="ECO:0000313" key="4">
    <source>
        <dbReference type="Proteomes" id="UP000762676"/>
    </source>
</evidence>
<protein>
    <submittedName>
        <fullName evidence="3">Uncharacterized protein</fullName>
    </submittedName>
</protein>
<keyword evidence="2" id="KW-0472">Membrane</keyword>